<sequence length="55" mass="6182">MKKQKASSSSRTSAVLNFSLNHLLNDLLIEIPTAKCAIGFQLVSKSAWELKDYRE</sequence>
<evidence type="ECO:0000313" key="2">
    <source>
        <dbReference type="Proteomes" id="UP001314170"/>
    </source>
</evidence>
<protein>
    <submittedName>
        <fullName evidence="1">Uncharacterized protein</fullName>
    </submittedName>
</protein>
<dbReference type="AlphaFoldDB" id="A0AAV1S0A1"/>
<accession>A0AAV1S0A1</accession>
<dbReference type="EMBL" id="CAWUPB010001160">
    <property type="protein sequence ID" value="CAK7343746.1"/>
    <property type="molecule type" value="Genomic_DNA"/>
</dbReference>
<evidence type="ECO:0000313" key="1">
    <source>
        <dbReference type="EMBL" id="CAK7343746.1"/>
    </source>
</evidence>
<proteinExistence type="predicted"/>
<gene>
    <name evidence="1" type="ORF">DCAF_LOCUS17470</name>
</gene>
<reference evidence="1 2" key="1">
    <citation type="submission" date="2024-01" db="EMBL/GenBank/DDBJ databases">
        <authorList>
            <person name="Waweru B."/>
        </authorList>
    </citation>
    <scope>NUCLEOTIDE SEQUENCE [LARGE SCALE GENOMIC DNA]</scope>
</reference>
<comment type="caution">
    <text evidence="1">The sequence shown here is derived from an EMBL/GenBank/DDBJ whole genome shotgun (WGS) entry which is preliminary data.</text>
</comment>
<name>A0AAV1S0A1_9ROSI</name>
<keyword evidence="2" id="KW-1185">Reference proteome</keyword>
<dbReference type="Proteomes" id="UP001314170">
    <property type="component" value="Unassembled WGS sequence"/>
</dbReference>
<organism evidence="1 2">
    <name type="scientific">Dovyalis caffra</name>
    <dbReference type="NCBI Taxonomy" id="77055"/>
    <lineage>
        <taxon>Eukaryota</taxon>
        <taxon>Viridiplantae</taxon>
        <taxon>Streptophyta</taxon>
        <taxon>Embryophyta</taxon>
        <taxon>Tracheophyta</taxon>
        <taxon>Spermatophyta</taxon>
        <taxon>Magnoliopsida</taxon>
        <taxon>eudicotyledons</taxon>
        <taxon>Gunneridae</taxon>
        <taxon>Pentapetalae</taxon>
        <taxon>rosids</taxon>
        <taxon>fabids</taxon>
        <taxon>Malpighiales</taxon>
        <taxon>Salicaceae</taxon>
        <taxon>Flacourtieae</taxon>
        <taxon>Dovyalis</taxon>
    </lineage>
</organism>